<evidence type="ECO:0000256" key="1">
    <source>
        <dbReference type="ARBA" id="ARBA00004167"/>
    </source>
</evidence>
<evidence type="ECO:0000256" key="2">
    <source>
        <dbReference type="ARBA" id="ARBA00022448"/>
    </source>
</evidence>
<dbReference type="HAMAP" id="MF_00237">
    <property type="entry name" value="TatB"/>
    <property type="match status" value="1"/>
</dbReference>
<evidence type="ECO:0000256" key="8">
    <source>
        <dbReference type="ARBA" id="ARBA00023136"/>
    </source>
</evidence>
<keyword evidence="7 9" id="KW-0811">Translocation</keyword>
<organism evidence="11 12">
    <name type="scientific">Hansschlegelia quercus</name>
    <dbReference type="NCBI Taxonomy" id="2528245"/>
    <lineage>
        <taxon>Bacteria</taxon>
        <taxon>Pseudomonadati</taxon>
        <taxon>Pseudomonadota</taxon>
        <taxon>Alphaproteobacteria</taxon>
        <taxon>Hyphomicrobiales</taxon>
        <taxon>Methylopilaceae</taxon>
        <taxon>Hansschlegelia</taxon>
    </lineage>
</organism>
<keyword evidence="4 9" id="KW-0812">Transmembrane</keyword>
<dbReference type="Gene3D" id="1.20.5.3310">
    <property type="match status" value="1"/>
</dbReference>
<dbReference type="AlphaFoldDB" id="A0A4Q9GRI0"/>
<evidence type="ECO:0000256" key="3">
    <source>
        <dbReference type="ARBA" id="ARBA00022475"/>
    </source>
</evidence>
<comment type="function">
    <text evidence="9">Part of the twin-arginine translocation (Tat) system that transports large folded proteins containing a characteristic twin-arginine motif in their signal peptide across membranes. Together with TatC, TatB is part of a receptor directly interacting with Tat signal peptides. TatB may form an oligomeric binding site that transiently accommodates folded Tat precursor proteins before their translocation.</text>
</comment>
<keyword evidence="2 9" id="KW-0813">Transport</keyword>
<evidence type="ECO:0000313" key="12">
    <source>
        <dbReference type="Proteomes" id="UP000291613"/>
    </source>
</evidence>
<dbReference type="PANTHER" id="PTHR33162">
    <property type="entry name" value="SEC-INDEPENDENT PROTEIN TRANSLOCASE PROTEIN TATA, CHLOROPLASTIC"/>
    <property type="match status" value="1"/>
</dbReference>
<evidence type="ECO:0000256" key="9">
    <source>
        <dbReference type="HAMAP-Rule" id="MF_00237"/>
    </source>
</evidence>
<dbReference type="GO" id="GO:0043953">
    <property type="term" value="P:protein transport by the Tat complex"/>
    <property type="evidence" value="ECO:0007669"/>
    <property type="project" value="UniProtKB-UniRule"/>
</dbReference>
<keyword evidence="3 9" id="KW-1003">Cell membrane</keyword>
<name>A0A4Q9GRI0_9HYPH</name>
<evidence type="ECO:0000256" key="6">
    <source>
        <dbReference type="ARBA" id="ARBA00022989"/>
    </source>
</evidence>
<evidence type="ECO:0000256" key="10">
    <source>
        <dbReference type="SAM" id="MobiDB-lite"/>
    </source>
</evidence>
<protein>
    <recommendedName>
        <fullName evidence="9">Sec-independent protein translocase protein TatB</fullName>
    </recommendedName>
</protein>
<dbReference type="RefSeq" id="WP_131002001.1">
    <property type="nucleotide sequence ID" value="NZ_JBHSZR010000005.1"/>
</dbReference>
<evidence type="ECO:0000256" key="4">
    <source>
        <dbReference type="ARBA" id="ARBA00022692"/>
    </source>
</evidence>
<evidence type="ECO:0000256" key="5">
    <source>
        <dbReference type="ARBA" id="ARBA00022927"/>
    </source>
</evidence>
<dbReference type="Pfam" id="PF02416">
    <property type="entry name" value="TatA_B_E"/>
    <property type="match status" value="1"/>
</dbReference>
<dbReference type="NCBIfam" id="TIGR01410">
    <property type="entry name" value="tatB"/>
    <property type="match status" value="1"/>
</dbReference>
<dbReference type="EMBL" id="SIUB01000002">
    <property type="protein sequence ID" value="TBN54357.1"/>
    <property type="molecule type" value="Genomic_DNA"/>
</dbReference>
<dbReference type="GO" id="GO:0033281">
    <property type="term" value="C:TAT protein transport complex"/>
    <property type="evidence" value="ECO:0007669"/>
    <property type="project" value="UniProtKB-UniRule"/>
</dbReference>
<keyword evidence="12" id="KW-1185">Reference proteome</keyword>
<dbReference type="InterPro" id="IPR003369">
    <property type="entry name" value="TatA/B/E"/>
</dbReference>
<comment type="caution">
    <text evidence="11">The sequence shown here is derived from an EMBL/GenBank/DDBJ whole genome shotgun (WGS) entry which is preliminary data.</text>
</comment>
<dbReference type="PANTHER" id="PTHR33162:SF1">
    <property type="entry name" value="SEC-INDEPENDENT PROTEIN TRANSLOCASE PROTEIN TATA, CHLOROPLASTIC"/>
    <property type="match status" value="1"/>
</dbReference>
<dbReference type="PRINTS" id="PR01506">
    <property type="entry name" value="TATBPROTEIN"/>
</dbReference>
<dbReference type="GO" id="GO:0008320">
    <property type="term" value="F:protein transmembrane transporter activity"/>
    <property type="evidence" value="ECO:0007669"/>
    <property type="project" value="UniProtKB-UniRule"/>
</dbReference>
<feature type="region of interest" description="Disordered" evidence="10">
    <location>
        <begin position="98"/>
        <end position="161"/>
    </location>
</feature>
<keyword evidence="5 9" id="KW-0653">Protein transport</keyword>
<gene>
    <name evidence="9 11" type="primary">tatB</name>
    <name evidence="11" type="ORF">EYR15_05855</name>
</gene>
<dbReference type="InterPro" id="IPR018448">
    <property type="entry name" value="TatB"/>
</dbReference>
<dbReference type="Proteomes" id="UP000291613">
    <property type="component" value="Unassembled WGS sequence"/>
</dbReference>
<dbReference type="OrthoDB" id="7206969at2"/>
<keyword evidence="6 9" id="KW-1133">Transmembrane helix</keyword>
<accession>A0A4Q9GRI0</accession>
<reference evidence="11 12" key="1">
    <citation type="submission" date="2019-02" db="EMBL/GenBank/DDBJ databases">
        <title>Hansschlegelia quercus sp. nov., a novel methylotrophic bacterium from buds of oak (Quercus robur L.).</title>
        <authorList>
            <person name="Agafonova N.V."/>
            <person name="Kaparullina E.N."/>
            <person name="Grouzdev D.S."/>
            <person name="Doronina N.V."/>
        </authorList>
    </citation>
    <scope>NUCLEOTIDE SEQUENCE [LARGE SCALE GENOMIC DNA]</scope>
    <source>
        <strain evidence="11 12">Dub</strain>
    </source>
</reference>
<evidence type="ECO:0000313" key="11">
    <source>
        <dbReference type="EMBL" id="TBN54357.1"/>
    </source>
</evidence>
<comment type="subunit">
    <text evidence="9">The Tat system comprises two distinct complexes: a TatABC complex, containing multiple copies of TatA, TatB and TatC subunits, and a separate TatA complex, containing only TatA subunits. Substrates initially bind to the TatABC complex, which probably triggers association of the separate TatA complex to form the active translocon.</text>
</comment>
<sequence>MFDIAWSEFLVVAVVALVVVGPKDLPALLRTVGKTVATLRRMAGDFQSQFNEALKEAELDELQRDITGLKNKASTFGGGVPDPIKMARDEIHSALSYKPPSALAGDKAETAADAPSALAPPPPEIEPGTLPSPAGGPESRSLAAPAVAKPDDETIPPGALS</sequence>
<comment type="similarity">
    <text evidence="9">Belongs to the TatB family.</text>
</comment>
<evidence type="ECO:0000256" key="7">
    <source>
        <dbReference type="ARBA" id="ARBA00023010"/>
    </source>
</evidence>
<proteinExistence type="inferred from homology"/>
<comment type="subcellular location">
    <subcellularLocation>
        <location evidence="9">Cell membrane</location>
        <topology evidence="9">Single-pass membrane protein</topology>
    </subcellularLocation>
    <subcellularLocation>
        <location evidence="1">Membrane</location>
        <topology evidence="1">Single-pass membrane protein</topology>
    </subcellularLocation>
</comment>
<keyword evidence="8 9" id="KW-0472">Membrane</keyword>